<feature type="region of interest" description="Disordered" evidence="1">
    <location>
        <begin position="29"/>
        <end position="86"/>
    </location>
</feature>
<dbReference type="AlphaFoldDB" id="A0A830F8G4"/>
<reference evidence="3 4" key="1">
    <citation type="journal article" date="2019" name="Int. J. Syst. Evol. Microbiol.">
        <title>The Global Catalogue of Microorganisms (GCM) 10K type strain sequencing project: providing services to taxonomists for standard genome sequencing and annotation.</title>
        <authorList>
            <consortium name="The Broad Institute Genomics Platform"/>
            <consortium name="The Broad Institute Genome Sequencing Center for Infectious Disease"/>
            <person name="Wu L."/>
            <person name="Ma J."/>
        </authorList>
    </citation>
    <scope>NUCLEOTIDE SEQUENCE [LARGE SCALE GENOMIC DNA]</scope>
    <source>
        <strain evidence="3 4">JCM 19585</strain>
    </source>
</reference>
<dbReference type="OrthoDB" id="197006at2157"/>
<sequence>MSEDDAVRVWFVGREYTDKGMLTVEYATPDGEHHFEKQQSLNAPDPTAARDVDPAKLTPVADEATRERYRSEVGRVRENNDPEDAI</sequence>
<gene>
    <name evidence="3" type="ORF">GCM10009037_12130</name>
</gene>
<protein>
    <recommendedName>
        <fullName evidence="2">DUF7967 domain-containing protein</fullName>
    </recommendedName>
</protein>
<evidence type="ECO:0000313" key="4">
    <source>
        <dbReference type="Proteomes" id="UP000628840"/>
    </source>
</evidence>
<accession>A0A830F8G4</accession>
<organism evidence="3 4">
    <name type="scientific">Halarchaeum grantii</name>
    <dbReference type="NCBI Taxonomy" id="1193105"/>
    <lineage>
        <taxon>Archaea</taxon>
        <taxon>Methanobacteriati</taxon>
        <taxon>Methanobacteriota</taxon>
        <taxon>Stenosarchaea group</taxon>
        <taxon>Halobacteria</taxon>
        <taxon>Halobacteriales</taxon>
        <taxon>Halobacteriaceae</taxon>
    </lineage>
</organism>
<name>A0A830F8G4_9EURY</name>
<dbReference type="Pfam" id="PF25921">
    <property type="entry name" value="DUF7967"/>
    <property type="match status" value="1"/>
</dbReference>
<proteinExistence type="predicted"/>
<evidence type="ECO:0000259" key="2">
    <source>
        <dbReference type="Pfam" id="PF25921"/>
    </source>
</evidence>
<keyword evidence="4" id="KW-1185">Reference proteome</keyword>
<dbReference type="EMBL" id="BMPF01000001">
    <property type="protein sequence ID" value="GGL30003.1"/>
    <property type="molecule type" value="Genomic_DNA"/>
</dbReference>
<evidence type="ECO:0000256" key="1">
    <source>
        <dbReference type="SAM" id="MobiDB-lite"/>
    </source>
</evidence>
<feature type="compositionally biased region" description="Basic and acidic residues" evidence="1">
    <location>
        <begin position="63"/>
        <end position="80"/>
    </location>
</feature>
<dbReference type="RefSeq" id="WP_188880314.1">
    <property type="nucleotide sequence ID" value="NZ_BMPF01000001.1"/>
</dbReference>
<feature type="domain" description="DUF7967" evidence="2">
    <location>
        <begin position="4"/>
        <end position="86"/>
    </location>
</feature>
<dbReference type="InterPro" id="IPR058273">
    <property type="entry name" value="DUF7967"/>
</dbReference>
<dbReference type="Proteomes" id="UP000628840">
    <property type="component" value="Unassembled WGS sequence"/>
</dbReference>
<evidence type="ECO:0000313" key="3">
    <source>
        <dbReference type="EMBL" id="GGL30003.1"/>
    </source>
</evidence>
<comment type="caution">
    <text evidence="3">The sequence shown here is derived from an EMBL/GenBank/DDBJ whole genome shotgun (WGS) entry which is preliminary data.</text>
</comment>